<name>A0A5E8C5A1_9ASCO</name>
<sequence>MTTLNPAPSLETLSTDVHVSIAQFMEPYPDMHALSMTCAGLRAVYQPLKWRYSMVTTKFPPQKYGRYMTVPLKVVVPRPNKYSWFHAHEVHTLELDGLNLEDIQGSVEVLGKKWFVDKYYPELRRLQSSLTASSALLMQVPPKTPMFNPIFVGLDSTVGDGEIYINSKRMCSKDDQGMQRLVGSLLQRIVSGSIMDNNVYSPALRVDFVTGRIIDFGYLQSVVVDVRPPMIPLLKMLFDAENTPVNFPNLEEIHLQCDTVFIYDEMRVNSALQFLEFRKLPSSVLTCHLCLNFYPPYSNHNDFLVIPDTRLNRDVHPHVDLPVTSFSYLLSHDPSRFFTRYRLPYLISYQFATDLGHFSSETLTKNYQNQITSVSFWLNAEDFQVCLNALQLIDSMKNLTKIQVKLDWFPTKECFLLSGIMFCVRKLSDDEQIGLMKINEISEELIDMCTKVLIEMGSRIYGQNKDNFPVDCAKSICTTVLNAIYDPSNLDAKITERDEGFFPFKDLLKSFNEALDQVKSTELFYDTIARNLNSLEYVSIQNTRIFQCLPYSPRLHLMCRGIPATGIKQVLISLHTFDEFLNQCFSYHENLDPEVQFTTPTDIFKLVVQVPNMLFFSMPVNFSDNRYQRLEGIVDVENAKKIKRWDPTLKKINMTMMDNRNLFMVDTLLRTQFDGWV</sequence>
<dbReference type="RefSeq" id="XP_031856712.1">
    <property type="nucleotide sequence ID" value="XM_032000821.1"/>
</dbReference>
<evidence type="ECO:0000313" key="1">
    <source>
        <dbReference type="EMBL" id="VVT58240.1"/>
    </source>
</evidence>
<organism evidence="1 2">
    <name type="scientific">Magnusiomyces paraingens</name>
    <dbReference type="NCBI Taxonomy" id="2606893"/>
    <lineage>
        <taxon>Eukaryota</taxon>
        <taxon>Fungi</taxon>
        <taxon>Dikarya</taxon>
        <taxon>Ascomycota</taxon>
        <taxon>Saccharomycotina</taxon>
        <taxon>Dipodascomycetes</taxon>
        <taxon>Dipodascales</taxon>
        <taxon>Dipodascaceae</taxon>
        <taxon>Magnusiomyces</taxon>
    </lineage>
</organism>
<dbReference type="AlphaFoldDB" id="A0A5E8C5A1"/>
<evidence type="ECO:0000313" key="2">
    <source>
        <dbReference type="Proteomes" id="UP000398389"/>
    </source>
</evidence>
<proteinExistence type="predicted"/>
<protein>
    <submittedName>
        <fullName evidence="1">Uncharacterized protein</fullName>
    </submittedName>
</protein>
<dbReference type="Proteomes" id="UP000398389">
    <property type="component" value="Unassembled WGS sequence"/>
</dbReference>
<gene>
    <name evidence="1" type="ORF">SAPINGB_P006107</name>
</gene>
<reference evidence="1 2" key="1">
    <citation type="submission" date="2019-09" db="EMBL/GenBank/DDBJ databases">
        <authorList>
            <person name="Brejova B."/>
        </authorList>
    </citation>
    <scope>NUCLEOTIDE SEQUENCE [LARGE SCALE GENOMIC DNA]</scope>
</reference>
<dbReference type="GeneID" id="43584921"/>
<dbReference type="EMBL" id="CABVLU010000005">
    <property type="protein sequence ID" value="VVT58240.1"/>
    <property type="molecule type" value="Genomic_DNA"/>
</dbReference>
<keyword evidence="2" id="KW-1185">Reference proteome</keyword>
<accession>A0A5E8C5A1</accession>